<dbReference type="AlphaFoldDB" id="A0A1J4TNS4"/>
<dbReference type="GO" id="GO:0043683">
    <property type="term" value="P:type IV pilus assembly"/>
    <property type="evidence" value="ECO:0007669"/>
    <property type="project" value="InterPro"/>
</dbReference>
<protein>
    <recommendedName>
        <fullName evidence="3">Type 4 fimbrial biogenesis protein PilO</fullName>
    </recommendedName>
</protein>
<reference evidence="1 2" key="1">
    <citation type="journal article" date="2016" name="Environ. Microbiol.">
        <title>Genomic resolution of a cold subsurface aquifer community provides metabolic insights for novel microbes adapted to high CO concentrations.</title>
        <authorList>
            <person name="Probst A.J."/>
            <person name="Castelle C.J."/>
            <person name="Singh A."/>
            <person name="Brown C.T."/>
            <person name="Anantharaman K."/>
            <person name="Sharon I."/>
            <person name="Hug L.A."/>
            <person name="Burstein D."/>
            <person name="Emerson J.B."/>
            <person name="Thomas B.C."/>
            <person name="Banfield J.F."/>
        </authorList>
    </citation>
    <scope>NUCLEOTIDE SEQUENCE [LARGE SCALE GENOMIC DNA]</scope>
    <source>
        <strain evidence="1">CG1_02_37_22</strain>
    </source>
</reference>
<accession>A0A1J4TNS4</accession>
<evidence type="ECO:0000313" key="1">
    <source>
        <dbReference type="EMBL" id="OIO13344.1"/>
    </source>
</evidence>
<gene>
    <name evidence="1" type="ORF">AUJ73_03930</name>
</gene>
<dbReference type="InterPro" id="IPR007445">
    <property type="entry name" value="PilO"/>
</dbReference>
<dbReference type="GO" id="GO:0043107">
    <property type="term" value="P:type IV pilus-dependent motility"/>
    <property type="evidence" value="ECO:0007669"/>
    <property type="project" value="InterPro"/>
</dbReference>
<proteinExistence type="predicted"/>
<dbReference type="STRING" id="1805209.AUJ73_03930"/>
<dbReference type="Gene3D" id="3.30.70.60">
    <property type="match status" value="1"/>
</dbReference>
<comment type="caution">
    <text evidence="1">The sequence shown here is derived from an EMBL/GenBank/DDBJ whole genome shotgun (WGS) entry which is preliminary data.</text>
</comment>
<organism evidence="1 2">
    <name type="scientific">Candidatus Gottesmanbacteria bacterium CG1_02_37_22</name>
    <dbReference type="NCBI Taxonomy" id="1805209"/>
    <lineage>
        <taxon>Bacteria</taxon>
        <taxon>Candidatus Gottesmaniibacteriota</taxon>
    </lineage>
</organism>
<name>A0A1J4TNS4_9BACT</name>
<dbReference type="Pfam" id="PF04350">
    <property type="entry name" value="PilO"/>
    <property type="match status" value="1"/>
</dbReference>
<evidence type="ECO:0000313" key="2">
    <source>
        <dbReference type="Proteomes" id="UP000183120"/>
    </source>
</evidence>
<sequence>MKYKINPHIFSHTYKRIKPLIRSKKTISFFSLTATFLSLSFFGLFAIRPALITAVSLVKSVSELKEINNTYEAKINSIIKAQNEYEKIRGALPLIEKALPVNPSFPKVAIGLEDFAKKSTIEIEQLHIDNVSISNLPHTGKLQRLGYALIVSGDYESISNYILHLLNWIRITSIDSLNYSSDNSTDSANLRLTIKGYTFYEP</sequence>
<evidence type="ECO:0008006" key="3">
    <source>
        <dbReference type="Google" id="ProtNLM"/>
    </source>
</evidence>
<dbReference type="EMBL" id="MNUY01000061">
    <property type="protein sequence ID" value="OIO13344.1"/>
    <property type="molecule type" value="Genomic_DNA"/>
</dbReference>
<dbReference type="Proteomes" id="UP000183120">
    <property type="component" value="Unassembled WGS sequence"/>
</dbReference>
<dbReference type="InterPro" id="IPR014717">
    <property type="entry name" value="Transl_elong_EF1B/ribsomal_bS6"/>
</dbReference>